<dbReference type="GO" id="GO:1990811">
    <property type="term" value="C:MWP complex"/>
    <property type="evidence" value="ECO:0007669"/>
    <property type="project" value="TreeGrafter"/>
</dbReference>
<keyword evidence="3" id="KW-1185">Reference proteome</keyword>
<dbReference type="PANTHER" id="PTHR16220:SF0">
    <property type="entry name" value="WD REPEAT-CONTAINING PROTEIN WRAP73"/>
    <property type="match status" value="1"/>
</dbReference>
<dbReference type="InterPro" id="IPR052778">
    <property type="entry name" value="Centrosome-WD_assoc"/>
</dbReference>
<dbReference type="GO" id="GO:0005815">
    <property type="term" value="C:microtubule organizing center"/>
    <property type="evidence" value="ECO:0007669"/>
    <property type="project" value="TreeGrafter"/>
</dbReference>
<evidence type="ECO:0000313" key="3">
    <source>
        <dbReference type="Proteomes" id="UP001201980"/>
    </source>
</evidence>
<protein>
    <submittedName>
        <fullName evidence="2">WD40 domain-containing protein</fullName>
    </submittedName>
</protein>
<feature type="region of interest" description="Disordered" evidence="1">
    <location>
        <begin position="474"/>
        <end position="512"/>
    </location>
</feature>
<dbReference type="Proteomes" id="UP001201980">
    <property type="component" value="Unassembled WGS sequence"/>
</dbReference>
<dbReference type="GO" id="GO:1990810">
    <property type="term" value="P:microtubule anchoring at mitotic spindle pole body"/>
    <property type="evidence" value="ECO:0007669"/>
    <property type="project" value="TreeGrafter"/>
</dbReference>
<name>A0AAD5RI50_9PEZI</name>
<proteinExistence type="predicted"/>
<gene>
    <name evidence="2" type="ORF">MKZ38_007904</name>
</gene>
<dbReference type="Gene3D" id="2.130.10.10">
    <property type="entry name" value="YVTN repeat-like/Quinoprotein amine dehydrogenase"/>
    <property type="match status" value="1"/>
</dbReference>
<dbReference type="SUPFAM" id="SSF82171">
    <property type="entry name" value="DPP6 N-terminal domain-like"/>
    <property type="match status" value="1"/>
</dbReference>
<evidence type="ECO:0000256" key="1">
    <source>
        <dbReference type="SAM" id="MobiDB-lite"/>
    </source>
</evidence>
<dbReference type="EMBL" id="JAKWBI020000522">
    <property type="protein sequence ID" value="KAJ2894158.1"/>
    <property type="molecule type" value="Genomic_DNA"/>
</dbReference>
<comment type="caution">
    <text evidence="2">The sequence shown here is derived from an EMBL/GenBank/DDBJ whole genome shotgun (WGS) entry which is preliminary data.</text>
</comment>
<dbReference type="InterPro" id="IPR015943">
    <property type="entry name" value="WD40/YVTN_repeat-like_dom_sf"/>
</dbReference>
<accession>A0AAD5RI50</accession>
<dbReference type="PANTHER" id="PTHR16220">
    <property type="entry name" value="WD REPEAT PROTEIN 8-RELATED"/>
    <property type="match status" value="1"/>
</dbReference>
<sequence length="549" mass="60343">MFFSRKFPSSCHSTASPNGQLVATLFPQAVTVRSVESMEVVSTIKLPSDLSGNVCSFLWSPTSDKLLVAAPDEIHVFPALRKSFRAVIRNPMNVTSRHLFVQFGPTGTDVLACPPFGLKFVIFDLNSSRCFEIGNPKFFGPLSASKGFSFRPRTAHLALLTRAQGKDLVSLHHPVSRELLRSWHPDTMDASQLSWTTDGRWLVVCESPAHGHKLLFYTSDGHLFKTWTGPSDPPVTDKDYALGAGIRVVECSRDGESIAVGDHSRCICVLNGGAVTEGIWQEQLTIPQTGCSVHAFVKASLAVSPPPWAVEASKPPPNNGAINARNASGATGDDLRSGASLIAFDASTTLLASRIEEAPTTVWIWDLKAAELRAVLMFHGHVTSLSWHPSIRELLAIRCDGDSYGGILFVWDPLWQGPRAVNFVDRLAEQRVVGRSRWSWLDVQADSAALFFADSKEAMFASIAESDEELLPWESHEQGQQQQHEREANSFSGSSGHREESPLELIPAEDVQGEGYNLVTDEEEEVAVVDITELDDTFRFKKFVSPRDT</sequence>
<dbReference type="AlphaFoldDB" id="A0AAD5RI50"/>
<organism evidence="2 3">
    <name type="scientific">Zalerion maritima</name>
    <dbReference type="NCBI Taxonomy" id="339359"/>
    <lineage>
        <taxon>Eukaryota</taxon>
        <taxon>Fungi</taxon>
        <taxon>Dikarya</taxon>
        <taxon>Ascomycota</taxon>
        <taxon>Pezizomycotina</taxon>
        <taxon>Sordariomycetes</taxon>
        <taxon>Lulworthiomycetidae</taxon>
        <taxon>Lulworthiales</taxon>
        <taxon>Lulworthiaceae</taxon>
        <taxon>Zalerion</taxon>
    </lineage>
</organism>
<evidence type="ECO:0000313" key="2">
    <source>
        <dbReference type="EMBL" id="KAJ2894158.1"/>
    </source>
</evidence>
<reference evidence="2" key="1">
    <citation type="submission" date="2022-07" db="EMBL/GenBank/DDBJ databases">
        <title>Draft genome sequence of Zalerion maritima ATCC 34329, a (micro)plastics degrading marine fungus.</title>
        <authorList>
            <person name="Paco A."/>
            <person name="Goncalves M.F.M."/>
            <person name="Rocha-Santos T.A.P."/>
            <person name="Alves A."/>
        </authorList>
    </citation>
    <scope>NUCLEOTIDE SEQUENCE</scope>
    <source>
        <strain evidence="2">ATCC 34329</strain>
    </source>
</reference>